<reference evidence="3 4" key="1">
    <citation type="submission" date="2015-10" db="EMBL/GenBank/DDBJ databases">
        <title>Draft Genome Sequence of Chlorobium limicola strain Frasassi Growing under Artificial Lighting in the Frasassi Cave System.</title>
        <authorList>
            <person name="Mansor M."/>
            <person name="Macalady J."/>
        </authorList>
    </citation>
    <scope>NUCLEOTIDE SEQUENCE [LARGE SCALE GENOMIC DNA]</scope>
    <source>
        <strain evidence="3 4">Frasassi</strain>
    </source>
</reference>
<dbReference type="Proteomes" id="UP000053937">
    <property type="component" value="Unassembled WGS sequence"/>
</dbReference>
<dbReference type="SUPFAM" id="SSF55961">
    <property type="entry name" value="Bet v1-like"/>
    <property type="match status" value="1"/>
</dbReference>
<dbReference type="InterPro" id="IPR005031">
    <property type="entry name" value="COQ10_START"/>
</dbReference>
<evidence type="ECO:0000313" key="3">
    <source>
        <dbReference type="EMBL" id="KUL30675.1"/>
    </source>
</evidence>
<evidence type="ECO:0000259" key="2">
    <source>
        <dbReference type="Pfam" id="PF03364"/>
    </source>
</evidence>
<dbReference type="CDD" id="cd08866">
    <property type="entry name" value="SRPBCC_11"/>
    <property type="match status" value="1"/>
</dbReference>
<accession>A0A101JPJ6</accession>
<gene>
    <name evidence="3" type="ORF">ASB62_03525</name>
</gene>
<dbReference type="RefSeq" id="WP_059138650.1">
    <property type="nucleotide sequence ID" value="NZ_LMBR01000080.1"/>
</dbReference>
<dbReference type="AlphaFoldDB" id="A0A101JPJ6"/>
<dbReference type="Pfam" id="PF03364">
    <property type="entry name" value="Polyketide_cyc"/>
    <property type="match status" value="1"/>
</dbReference>
<comment type="caution">
    <text evidence="3">The sequence shown here is derived from an EMBL/GenBank/DDBJ whole genome shotgun (WGS) entry which is preliminary data.</text>
</comment>
<dbReference type="PANTHER" id="PTHR34060:SF1">
    <property type="entry name" value="POLYKETIDE CYCLASE _ DEHYDRASE AND LIPID TRANSPORT PROTEIN"/>
    <property type="match status" value="1"/>
</dbReference>
<proteinExistence type="inferred from homology"/>
<dbReference type="EMBL" id="LMBR01000080">
    <property type="protein sequence ID" value="KUL30675.1"/>
    <property type="molecule type" value="Genomic_DNA"/>
</dbReference>
<dbReference type="InterPro" id="IPR023393">
    <property type="entry name" value="START-like_dom_sf"/>
</dbReference>
<feature type="domain" description="Coenzyme Q-binding protein COQ10 START" evidence="2">
    <location>
        <begin position="41"/>
        <end position="169"/>
    </location>
</feature>
<organism evidence="3 4">
    <name type="scientific">Chlorobium limicola</name>
    <dbReference type="NCBI Taxonomy" id="1092"/>
    <lineage>
        <taxon>Bacteria</taxon>
        <taxon>Pseudomonadati</taxon>
        <taxon>Chlorobiota</taxon>
        <taxon>Chlorobiia</taxon>
        <taxon>Chlorobiales</taxon>
        <taxon>Chlorobiaceae</taxon>
        <taxon>Chlorobium/Pelodictyon group</taxon>
        <taxon>Chlorobium</taxon>
    </lineage>
</organism>
<comment type="similarity">
    <text evidence="1">Belongs to the ribosome association toxin RatA family.</text>
</comment>
<dbReference type="OrthoDB" id="597937at2"/>
<evidence type="ECO:0000313" key="4">
    <source>
        <dbReference type="Proteomes" id="UP000053937"/>
    </source>
</evidence>
<dbReference type="Gene3D" id="3.30.530.20">
    <property type="match status" value="1"/>
</dbReference>
<sequence length="180" mass="20398">MDREQYGISHSEEHRLVKGDVLIDLAFLQDDIIGVAGSIFVGASSEALWTALTDYDNLHRTLPKVVASRLVERKGNEIILDQTGRTGIFIFEKTVNFRLRVKEEPLKRITFEQIDGDFLVYRGSWRLFPLSDRKGTILSYEAKIKPAFFAPPILVSFVQRQDLPGILKAHKLRAEIASVA</sequence>
<keyword evidence="4" id="KW-1185">Reference proteome</keyword>
<protein>
    <submittedName>
        <fullName evidence="3">Cyclase</fullName>
    </submittedName>
</protein>
<name>A0A101JPJ6_CHLLI</name>
<evidence type="ECO:0000256" key="1">
    <source>
        <dbReference type="ARBA" id="ARBA00008918"/>
    </source>
</evidence>
<dbReference type="PANTHER" id="PTHR34060">
    <property type="entry name" value="POLYKETIDE CYCLASE / DEHYDRASE AND LIPID TRANSPORT PROTEIN"/>
    <property type="match status" value="1"/>
</dbReference>